<dbReference type="Proteomes" id="UP000698800">
    <property type="component" value="Unassembled WGS sequence"/>
</dbReference>
<dbReference type="InterPro" id="IPR013744">
    <property type="entry name" value="SidJ"/>
</dbReference>
<keyword evidence="2" id="KW-1185">Reference proteome</keyword>
<dbReference type="Gene3D" id="3.40.50.1820">
    <property type="entry name" value="alpha/beta hydrolase"/>
    <property type="match status" value="1"/>
</dbReference>
<dbReference type="AlphaFoldDB" id="A0A9P8I3Q0"/>
<dbReference type="PANTHER" id="PTHR31591:SF7">
    <property type="entry name" value="DUF1749-DOMAIN-CONTAINING PROTEIN"/>
    <property type="match status" value="1"/>
</dbReference>
<gene>
    <name evidence="1" type="ORF">FGG08_002947</name>
</gene>
<dbReference type="EMBL" id="JAGHQL010000048">
    <property type="protein sequence ID" value="KAH0542712.1"/>
    <property type="molecule type" value="Genomic_DNA"/>
</dbReference>
<dbReference type="InterPro" id="IPR029058">
    <property type="entry name" value="AB_hydrolase_fold"/>
</dbReference>
<sequence>MSEFKTGSHAGILHHYAPSLVAFEFSPQPASTSTPTSPPPKNTLLFINGLGGGLLTLPYTTRLSRALPATYTFVEVLLTSSYSGWGTGSVARDAQELAQCVSYFRALKPSGGKIVLLGHSTGCQDTVEYLTGKGCEGRPGVDGAVLQAPVSDRQAVRTTLGEEKLREGIAAARKLIEGGRGEEILPKDLTRDELGEAPCSALRWYSLTAYPKDGDSAGVDSEDFFSSDLPDSYIRGIFGRIPRKTPLCILASGSDQFVPSFVDKKALVETWVRAVKDGGGVVDEIHSGVVEGATHCFIGVPEEVLGDFIGRVVGFLQGLEG</sequence>
<accession>A0A9P8I3Q0</accession>
<proteinExistence type="predicted"/>
<evidence type="ECO:0000313" key="2">
    <source>
        <dbReference type="Proteomes" id="UP000698800"/>
    </source>
</evidence>
<dbReference type="Pfam" id="PF08538">
    <property type="entry name" value="DUF1749"/>
    <property type="match status" value="1"/>
</dbReference>
<reference evidence="1" key="1">
    <citation type="submission" date="2021-03" db="EMBL/GenBank/DDBJ databases">
        <title>Comparative genomics and phylogenomic investigation of the class Geoglossomycetes provide insights into ecological specialization and systematics.</title>
        <authorList>
            <person name="Melie T."/>
            <person name="Pirro S."/>
            <person name="Miller A.N."/>
            <person name="Quandt A."/>
        </authorList>
    </citation>
    <scope>NUCLEOTIDE SEQUENCE</scope>
    <source>
        <strain evidence="1">GBOQ0MN5Z8</strain>
    </source>
</reference>
<protein>
    <recommendedName>
        <fullName evidence="3">DUF1749-domain-containing protein</fullName>
    </recommendedName>
</protein>
<evidence type="ECO:0000313" key="1">
    <source>
        <dbReference type="EMBL" id="KAH0542712.1"/>
    </source>
</evidence>
<evidence type="ECO:0008006" key="3">
    <source>
        <dbReference type="Google" id="ProtNLM"/>
    </source>
</evidence>
<dbReference type="OrthoDB" id="10034502at2759"/>
<dbReference type="PANTHER" id="PTHR31591">
    <property type="entry name" value="UPF0613 PROTEIN PB24D3.06C"/>
    <property type="match status" value="1"/>
</dbReference>
<dbReference type="SUPFAM" id="SSF53474">
    <property type="entry name" value="alpha/beta-Hydrolases"/>
    <property type="match status" value="1"/>
</dbReference>
<organism evidence="1 2">
    <name type="scientific">Glutinoglossum americanum</name>
    <dbReference type="NCBI Taxonomy" id="1670608"/>
    <lineage>
        <taxon>Eukaryota</taxon>
        <taxon>Fungi</taxon>
        <taxon>Dikarya</taxon>
        <taxon>Ascomycota</taxon>
        <taxon>Pezizomycotina</taxon>
        <taxon>Geoglossomycetes</taxon>
        <taxon>Geoglossales</taxon>
        <taxon>Geoglossaceae</taxon>
        <taxon>Glutinoglossum</taxon>
    </lineage>
</organism>
<comment type="caution">
    <text evidence="1">The sequence shown here is derived from an EMBL/GenBank/DDBJ whole genome shotgun (WGS) entry which is preliminary data.</text>
</comment>
<name>A0A9P8I3Q0_9PEZI</name>